<dbReference type="InterPro" id="IPR002495">
    <property type="entry name" value="Glyco_trans_8"/>
</dbReference>
<sequence>MNKNEIKSKYMIIEGIVSVIVNILLFAFKYAVGIFSGSLSIIADAWHSLSDSISSIIVIIGGIFSKKPTDKEHPFGHGRIELITSFIVGIMLIFIGYTFFAEAIKNLLNKQTATFNKISIIAMIVSIIIKEILAQYSFWAYRKSGAKSLYADAWHHRSDSITSIIILVGILIGKNFWQLDGILSIIVSIVIFIAAFDVIKSSVKPLIGEYPSEEIINKIKNIAKELNLNVESLHHFHIHIYGAHTEITFHIRFPKDMTVFEAHIMCSCIASILINSDKDDYINMHIIDVGISEKDKYKIATLKEIKNFKIKYYIPNIEQYKNWFGKMDNKAHFSYSMFARLSIPNLIEEDKILYLDCDIIVNKSLNELFNTDISDYHCAVARRHKITDELERDKFYIGLNKEHYYFNSGVLLINNKLWKENNIFDKFLDYINNGGKLLWGDQAVLNITLKDKIKLIDKKYNFTSCKSSVSMDNIDIYDIKDIVILHYITDQKPWKEYCPDLLFIEKFWEYFCITPYFIENTGKDIQIMINQRINNLELRLKTTYSIDKLIDTLAWWIPTKKLRNNFRNKFKIAEQ</sequence>
<reference evidence="9 10" key="1">
    <citation type="journal article" date="1992" name="Lakartidningen">
        <title>[Penicillin V and not amoxicillin is the first choice preparation in acute otitis].</title>
        <authorList>
            <person name="Kamme C."/>
            <person name="Lundgren K."/>
            <person name="Prellner K."/>
        </authorList>
    </citation>
    <scope>NUCLEOTIDE SEQUENCE [LARGE SCALE GENOMIC DNA]</scope>
    <source>
        <strain evidence="9 10">PC5099IV</strain>
    </source>
</reference>
<feature type="transmembrane region" description="Helical" evidence="7">
    <location>
        <begin position="12"/>
        <end position="33"/>
    </location>
</feature>
<dbReference type="Pfam" id="PF01545">
    <property type="entry name" value="Cation_efflux"/>
    <property type="match status" value="1"/>
</dbReference>
<keyword evidence="5 7" id="KW-1133">Transmembrane helix</keyword>
<dbReference type="Proteomes" id="UP000322659">
    <property type="component" value="Unassembled WGS sequence"/>
</dbReference>
<accession>A0ABY3K6G2</accession>
<dbReference type="PANTHER" id="PTHR43840:SF15">
    <property type="entry name" value="MITOCHONDRIAL METAL TRANSPORTER 1-RELATED"/>
    <property type="match status" value="1"/>
</dbReference>
<dbReference type="InterPro" id="IPR029044">
    <property type="entry name" value="Nucleotide-diphossugar_trans"/>
</dbReference>
<dbReference type="Gene3D" id="1.20.1510.10">
    <property type="entry name" value="Cation efflux protein transmembrane domain"/>
    <property type="match status" value="1"/>
</dbReference>
<evidence type="ECO:0000313" key="9">
    <source>
        <dbReference type="EMBL" id="TXJ31072.1"/>
    </source>
</evidence>
<keyword evidence="10" id="KW-1185">Reference proteome</keyword>
<feature type="transmembrane region" description="Helical" evidence="7">
    <location>
        <begin position="45"/>
        <end position="64"/>
    </location>
</feature>
<evidence type="ECO:0000256" key="7">
    <source>
        <dbReference type="SAM" id="Phobius"/>
    </source>
</evidence>
<keyword evidence="4 7" id="KW-0812">Transmembrane</keyword>
<dbReference type="InterPro" id="IPR002524">
    <property type="entry name" value="Cation_efflux"/>
</dbReference>
<feature type="transmembrane region" description="Helical" evidence="7">
    <location>
        <begin position="182"/>
        <end position="199"/>
    </location>
</feature>
<dbReference type="InterPro" id="IPR036837">
    <property type="entry name" value="Cation_efflux_CTD_sf"/>
</dbReference>
<evidence type="ECO:0000256" key="6">
    <source>
        <dbReference type="ARBA" id="ARBA00023136"/>
    </source>
</evidence>
<dbReference type="EMBL" id="SAXZ01000014">
    <property type="protein sequence ID" value="TXJ31072.1"/>
    <property type="molecule type" value="Genomic_DNA"/>
</dbReference>
<keyword evidence="3" id="KW-0813">Transport</keyword>
<feature type="domain" description="Cation efflux protein transmembrane" evidence="8">
    <location>
        <begin position="16"/>
        <end position="206"/>
    </location>
</feature>
<evidence type="ECO:0000256" key="2">
    <source>
        <dbReference type="ARBA" id="ARBA00008114"/>
    </source>
</evidence>
<feature type="transmembrane region" description="Helical" evidence="7">
    <location>
        <begin position="80"/>
        <end position="100"/>
    </location>
</feature>
<protein>
    <submittedName>
        <fullName evidence="9">Cation diffusion facilitator family transporter</fullName>
    </submittedName>
</protein>
<proteinExistence type="inferred from homology"/>
<name>A0ABY3K6G2_9SPIR</name>
<dbReference type="InterPro" id="IPR027469">
    <property type="entry name" value="Cation_efflux_TMD_sf"/>
</dbReference>
<dbReference type="SUPFAM" id="SSF161111">
    <property type="entry name" value="Cation efflux protein transmembrane domain-like"/>
    <property type="match status" value="1"/>
</dbReference>
<dbReference type="SUPFAM" id="SSF53448">
    <property type="entry name" value="Nucleotide-diphospho-sugar transferases"/>
    <property type="match status" value="1"/>
</dbReference>
<evidence type="ECO:0000256" key="3">
    <source>
        <dbReference type="ARBA" id="ARBA00022448"/>
    </source>
</evidence>
<dbReference type="Pfam" id="PF01501">
    <property type="entry name" value="Glyco_transf_8"/>
    <property type="match status" value="1"/>
</dbReference>
<dbReference type="Gene3D" id="3.90.550.10">
    <property type="entry name" value="Spore Coat Polysaccharide Biosynthesis Protein SpsA, Chain A"/>
    <property type="match status" value="1"/>
</dbReference>
<evidence type="ECO:0000259" key="8">
    <source>
        <dbReference type="Pfam" id="PF01545"/>
    </source>
</evidence>
<feature type="transmembrane region" description="Helical" evidence="7">
    <location>
        <begin position="120"/>
        <end position="139"/>
    </location>
</feature>
<gene>
    <name evidence="9" type="ORF">EPJ71_10065</name>
</gene>
<dbReference type="InterPro" id="IPR058533">
    <property type="entry name" value="Cation_efflux_TM"/>
</dbReference>
<feature type="transmembrane region" description="Helical" evidence="7">
    <location>
        <begin position="160"/>
        <end position="176"/>
    </location>
</feature>
<evidence type="ECO:0000256" key="4">
    <source>
        <dbReference type="ARBA" id="ARBA00022692"/>
    </source>
</evidence>
<dbReference type="InterPro" id="IPR050291">
    <property type="entry name" value="CDF_Transporter"/>
</dbReference>
<evidence type="ECO:0000256" key="5">
    <source>
        <dbReference type="ARBA" id="ARBA00022989"/>
    </source>
</evidence>
<evidence type="ECO:0000313" key="10">
    <source>
        <dbReference type="Proteomes" id="UP000322659"/>
    </source>
</evidence>
<dbReference type="RefSeq" id="WP_147748642.1">
    <property type="nucleotide sequence ID" value="NZ_SAXZ01000014.1"/>
</dbReference>
<organism evidence="9 10">
    <name type="scientific">Brachyspira aalborgi</name>
    <dbReference type="NCBI Taxonomy" id="29522"/>
    <lineage>
        <taxon>Bacteria</taxon>
        <taxon>Pseudomonadati</taxon>
        <taxon>Spirochaetota</taxon>
        <taxon>Spirochaetia</taxon>
        <taxon>Brachyspirales</taxon>
        <taxon>Brachyspiraceae</taxon>
        <taxon>Brachyspira</taxon>
    </lineage>
</organism>
<dbReference type="CDD" id="cd04194">
    <property type="entry name" value="GT8_A4GalT_like"/>
    <property type="match status" value="1"/>
</dbReference>
<keyword evidence="6 7" id="KW-0472">Membrane</keyword>
<dbReference type="SUPFAM" id="SSF160240">
    <property type="entry name" value="Cation efflux protein cytoplasmic domain-like"/>
    <property type="match status" value="1"/>
</dbReference>
<dbReference type="PANTHER" id="PTHR43840">
    <property type="entry name" value="MITOCHONDRIAL METAL TRANSPORTER 1-RELATED"/>
    <property type="match status" value="1"/>
</dbReference>
<evidence type="ECO:0000256" key="1">
    <source>
        <dbReference type="ARBA" id="ARBA00004141"/>
    </source>
</evidence>
<comment type="subcellular location">
    <subcellularLocation>
        <location evidence="1">Membrane</location>
        <topology evidence="1">Multi-pass membrane protein</topology>
    </subcellularLocation>
</comment>
<comment type="similarity">
    <text evidence="2">Belongs to the cation diffusion facilitator (CDF) transporter (TC 2.A.4) family.</text>
</comment>
<comment type="caution">
    <text evidence="9">The sequence shown here is derived from an EMBL/GenBank/DDBJ whole genome shotgun (WGS) entry which is preliminary data.</text>
</comment>
<dbReference type="NCBIfam" id="TIGR01297">
    <property type="entry name" value="CDF"/>
    <property type="match status" value="1"/>
</dbReference>